<comment type="similarity">
    <text evidence="1">Belongs to the NifU family.</text>
</comment>
<dbReference type="Gene3D" id="3.90.1010.10">
    <property type="match status" value="1"/>
</dbReference>
<gene>
    <name evidence="3" type="ORF">GCM10011365_00420</name>
</gene>
<evidence type="ECO:0000259" key="2">
    <source>
        <dbReference type="Pfam" id="PF01592"/>
    </source>
</evidence>
<evidence type="ECO:0000313" key="4">
    <source>
        <dbReference type="Proteomes" id="UP000605253"/>
    </source>
</evidence>
<feature type="domain" description="NIF system FeS cluster assembly NifU N-terminal" evidence="2">
    <location>
        <begin position="8"/>
        <end position="126"/>
    </location>
</feature>
<reference evidence="3" key="2">
    <citation type="submission" date="2020-09" db="EMBL/GenBank/DDBJ databases">
        <authorList>
            <person name="Sun Q."/>
            <person name="Zhou Y."/>
        </authorList>
    </citation>
    <scope>NUCLEOTIDE SEQUENCE</scope>
    <source>
        <strain evidence="3">CGMCC 1.12181</strain>
    </source>
</reference>
<dbReference type="GO" id="GO:0016226">
    <property type="term" value="P:iron-sulfur cluster assembly"/>
    <property type="evidence" value="ECO:0007669"/>
    <property type="project" value="InterPro"/>
</dbReference>
<accession>A0A917CCD7</accession>
<evidence type="ECO:0000313" key="3">
    <source>
        <dbReference type="EMBL" id="GGF83408.1"/>
    </source>
</evidence>
<comment type="caution">
    <text evidence="3">The sequence shown here is derived from an EMBL/GenBank/DDBJ whole genome shotgun (WGS) entry which is preliminary data.</text>
</comment>
<keyword evidence="4" id="KW-1185">Reference proteome</keyword>
<dbReference type="Proteomes" id="UP000605253">
    <property type="component" value="Unassembled WGS sequence"/>
</dbReference>
<dbReference type="CDD" id="cd06664">
    <property type="entry name" value="IscU_like"/>
    <property type="match status" value="1"/>
</dbReference>
<dbReference type="InterPro" id="IPR002871">
    <property type="entry name" value="NIF_FeS_clus_asmbl_NifU_N"/>
</dbReference>
<dbReference type="AlphaFoldDB" id="A0A917CCD7"/>
<reference evidence="3" key="1">
    <citation type="journal article" date="2014" name="Int. J. Syst. Evol. Microbiol.">
        <title>Complete genome sequence of Corynebacterium casei LMG S-19264T (=DSM 44701T), isolated from a smear-ripened cheese.</title>
        <authorList>
            <consortium name="US DOE Joint Genome Institute (JGI-PGF)"/>
            <person name="Walter F."/>
            <person name="Albersmeier A."/>
            <person name="Kalinowski J."/>
            <person name="Ruckert C."/>
        </authorList>
    </citation>
    <scope>NUCLEOTIDE SEQUENCE</scope>
    <source>
        <strain evidence="3">CGMCC 1.12181</strain>
    </source>
</reference>
<dbReference type="NCBIfam" id="TIGR01994">
    <property type="entry name" value="SUF_scaf_2"/>
    <property type="match status" value="1"/>
</dbReference>
<dbReference type="SUPFAM" id="SSF82649">
    <property type="entry name" value="SufE/NifU"/>
    <property type="match status" value="1"/>
</dbReference>
<dbReference type="EMBL" id="BMEO01000001">
    <property type="protein sequence ID" value="GGF83408.1"/>
    <property type="molecule type" value="Genomic_DNA"/>
</dbReference>
<dbReference type="Pfam" id="PF01592">
    <property type="entry name" value="NifU_N"/>
    <property type="match status" value="1"/>
</dbReference>
<dbReference type="GO" id="GO:0051536">
    <property type="term" value="F:iron-sulfur cluster binding"/>
    <property type="evidence" value="ECO:0007669"/>
    <property type="project" value="InterPro"/>
</dbReference>
<dbReference type="PANTHER" id="PTHR10093">
    <property type="entry name" value="IRON-SULFUR CLUSTER ASSEMBLY ENZYME NIFU HOMOLOG"/>
    <property type="match status" value="1"/>
</dbReference>
<organism evidence="3 4">
    <name type="scientific">Marinicella pacifica</name>
    <dbReference type="NCBI Taxonomy" id="1171543"/>
    <lineage>
        <taxon>Bacteria</taxon>
        <taxon>Pseudomonadati</taxon>
        <taxon>Pseudomonadota</taxon>
        <taxon>Gammaproteobacteria</taxon>
        <taxon>Lysobacterales</taxon>
        <taxon>Marinicellaceae</taxon>
        <taxon>Marinicella</taxon>
    </lineage>
</organism>
<sequence length="148" mass="16079">MSDLNTLYKQQVLAHNKNPQNYGEPAHWTHHAEGLNAICGDQVHVYLTIEEDVIKAAHFAGDSCAISMASASMMTELVTGQSIFEALHLFAAFKQMMSDEGLAEAKEVLGPVACLVSVKKFPARIKSALLCWYTLNAAINGQPTATTE</sequence>
<evidence type="ECO:0000256" key="1">
    <source>
        <dbReference type="ARBA" id="ARBA00006420"/>
    </source>
</evidence>
<name>A0A917CCD7_9GAMM</name>
<dbReference type="FunFam" id="3.90.1010.10:FF:000002">
    <property type="entry name" value="Iron-sulfur cluster assembly scaffold protein NifU"/>
    <property type="match status" value="1"/>
</dbReference>
<protein>
    <submittedName>
        <fullName evidence="3">Iron-sulfur cluster assembly scaffold protein</fullName>
    </submittedName>
</protein>
<dbReference type="RefSeq" id="WP_188363653.1">
    <property type="nucleotide sequence ID" value="NZ_BAABJF010000011.1"/>
</dbReference>
<proteinExistence type="inferred from homology"/>
<dbReference type="GO" id="GO:0005506">
    <property type="term" value="F:iron ion binding"/>
    <property type="evidence" value="ECO:0007669"/>
    <property type="project" value="InterPro"/>
</dbReference>